<reference evidence="3" key="1">
    <citation type="submission" date="2025-08" db="UniProtKB">
        <authorList>
            <consortium name="RefSeq"/>
        </authorList>
    </citation>
    <scope>IDENTIFICATION</scope>
    <source>
        <tissue evidence="3">Silk gland</tissue>
    </source>
</reference>
<organism evidence="2 3">
    <name type="scientific">Bombyx mandarina</name>
    <name type="common">Wild silk moth</name>
    <name type="synonym">Wild silkworm</name>
    <dbReference type="NCBI Taxonomy" id="7092"/>
    <lineage>
        <taxon>Eukaryota</taxon>
        <taxon>Metazoa</taxon>
        <taxon>Ecdysozoa</taxon>
        <taxon>Arthropoda</taxon>
        <taxon>Hexapoda</taxon>
        <taxon>Insecta</taxon>
        <taxon>Pterygota</taxon>
        <taxon>Neoptera</taxon>
        <taxon>Endopterygota</taxon>
        <taxon>Lepidoptera</taxon>
        <taxon>Glossata</taxon>
        <taxon>Ditrysia</taxon>
        <taxon>Bombycoidea</taxon>
        <taxon>Bombycidae</taxon>
        <taxon>Bombycinae</taxon>
        <taxon>Bombyx</taxon>
    </lineage>
</organism>
<keyword evidence="2" id="KW-1185">Reference proteome</keyword>
<sequence>MRVFARIEMWCRRQAIAAILPLLLTAWFIGESSEALTTFGKSVTPPPKPVGPTTPPARSCSHQSECAGISGSSCVRTPYDSATRCLCGDNSPPVNGQCEAQTKSLYHVCATSDECGDELICGVPNITSTAPAHLYVHSPQEKICLCDTDSGFKEKDHACSDADILRTSLFAIIIFSCLRKLFQ</sequence>
<gene>
    <name evidence="3" type="primary">LOC114244452</name>
</gene>
<dbReference type="Proteomes" id="UP000504629">
    <property type="component" value="Unplaced"/>
</dbReference>
<name>A0A6J2JS37_BOMMA</name>
<dbReference type="CTD" id="42961"/>
<feature type="compositionally biased region" description="Pro residues" evidence="1">
    <location>
        <begin position="44"/>
        <end position="55"/>
    </location>
</feature>
<proteinExistence type="predicted"/>
<evidence type="ECO:0000313" key="2">
    <source>
        <dbReference type="Proteomes" id="UP000504629"/>
    </source>
</evidence>
<dbReference type="GeneID" id="114244452"/>
<protein>
    <submittedName>
        <fullName evidence="3">Uncharacterized protein LOC114244452 isoform X1</fullName>
    </submittedName>
</protein>
<dbReference type="KEGG" id="bman:114244452"/>
<dbReference type="RefSeq" id="XP_028032083.1">
    <property type="nucleotide sequence ID" value="XM_028176282.1"/>
</dbReference>
<evidence type="ECO:0000256" key="1">
    <source>
        <dbReference type="SAM" id="MobiDB-lite"/>
    </source>
</evidence>
<evidence type="ECO:0000313" key="3">
    <source>
        <dbReference type="RefSeq" id="XP_028032083.1"/>
    </source>
</evidence>
<feature type="region of interest" description="Disordered" evidence="1">
    <location>
        <begin position="40"/>
        <end position="59"/>
    </location>
</feature>
<accession>A0A6J2JS37</accession>
<dbReference type="OrthoDB" id="8193455at2759"/>
<dbReference type="AlphaFoldDB" id="A0A6J2JS37"/>